<gene>
    <name evidence="2" type="ORF">BGZ99_002699</name>
</gene>
<dbReference type="OrthoDB" id="2445832at2759"/>
<feature type="compositionally biased region" description="Basic and acidic residues" evidence="1">
    <location>
        <begin position="293"/>
        <end position="304"/>
    </location>
</feature>
<name>A0A9P6RMG0_9FUNG</name>
<organism evidence="2 3">
    <name type="scientific">Dissophora globulifera</name>
    <dbReference type="NCBI Taxonomy" id="979702"/>
    <lineage>
        <taxon>Eukaryota</taxon>
        <taxon>Fungi</taxon>
        <taxon>Fungi incertae sedis</taxon>
        <taxon>Mucoromycota</taxon>
        <taxon>Mortierellomycotina</taxon>
        <taxon>Mortierellomycetes</taxon>
        <taxon>Mortierellales</taxon>
        <taxon>Mortierellaceae</taxon>
        <taxon>Dissophora</taxon>
    </lineage>
</organism>
<evidence type="ECO:0008006" key="4">
    <source>
        <dbReference type="Google" id="ProtNLM"/>
    </source>
</evidence>
<proteinExistence type="predicted"/>
<evidence type="ECO:0000313" key="3">
    <source>
        <dbReference type="Proteomes" id="UP000738325"/>
    </source>
</evidence>
<accession>A0A9P6RMG0</accession>
<protein>
    <recommendedName>
        <fullName evidence="4">F-box domain-containing protein</fullName>
    </recommendedName>
</protein>
<dbReference type="EMBL" id="JAAAIP010000184">
    <property type="protein sequence ID" value="KAG0323603.1"/>
    <property type="molecule type" value="Genomic_DNA"/>
</dbReference>
<dbReference type="AlphaFoldDB" id="A0A9P6RMG0"/>
<dbReference type="Gene3D" id="3.80.10.10">
    <property type="entry name" value="Ribonuclease Inhibitor"/>
    <property type="match status" value="1"/>
</dbReference>
<feature type="region of interest" description="Disordered" evidence="1">
    <location>
        <begin position="288"/>
        <end position="309"/>
    </location>
</feature>
<keyword evidence="3" id="KW-1185">Reference proteome</keyword>
<feature type="region of interest" description="Disordered" evidence="1">
    <location>
        <begin position="446"/>
        <end position="493"/>
    </location>
</feature>
<dbReference type="Proteomes" id="UP000738325">
    <property type="component" value="Unassembled WGS sequence"/>
</dbReference>
<dbReference type="InterPro" id="IPR032675">
    <property type="entry name" value="LRR_dom_sf"/>
</dbReference>
<dbReference type="SUPFAM" id="SSF52047">
    <property type="entry name" value="RNI-like"/>
    <property type="match status" value="1"/>
</dbReference>
<comment type="caution">
    <text evidence="2">The sequence shown here is derived from an EMBL/GenBank/DDBJ whole genome shotgun (WGS) entry which is preliminary data.</text>
</comment>
<evidence type="ECO:0000256" key="1">
    <source>
        <dbReference type="SAM" id="MobiDB-lite"/>
    </source>
</evidence>
<evidence type="ECO:0000313" key="2">
    <source>
        <dbReference type="EMBL" id="KAG0323603.1"/>
    </source>
</evidence>
<sequence length="608" mass="68908">MTRTHLVDCPEIISAIGEQIPLFECSSDNPLLLTFRPRTLLACTQVSKTWREVMLPLIWRVHDTYSARAISLNIWKLYSEHVRELFGNNSMETPIYTQLRTLKLEASFHSKIALKLLLANSQLQSVKLSGISLYQALAQERGRILNQRQQISANEGGNNEVGSDGQVSSGVDDAVVIKPLENCRHVLESLSVTSMRFDGDDLWCLLSPLSKGVLYRLSLCRLTGVTDLKDLVFETVTHVELTFNPDHTQNPGVDGIVGRCPELAHLTLHGGYTRGILENLNRIMNNRVAQPSRDARRESTEQHYRPTRPQLVSLSLSSHPQHTPDQASGGNSPLYLGFVKACSNVFNKNRFGYQGSLRELEITLWVIDDAARVAIEYHRMSLETLKIRVLRSTGYNPSVNFERQGRVVARLLRSCRRLRVFDLLDARKEADVACFMENIMAVKDRDGQSYTSESDSGLGSDDDNDDVIEGKDVSSVSAAQRQQRLENRKQPWQSPELESLTIRMMESWIPNPSSTVTERERCHTIVDANGSTHAWIMPQQEWCSDIKDGTDYLLDTRWFSFQLFQEEGDSQEDEQEQSGEDLTRQFLRHIAPSAKLKTLQLGQLTFSR</sequence>
<reference evidence="2" key="1">
    <citation type="journal article" date="2020" name="Fungal Divers.">
        <title>Resolving the Mortierellaceae phylogeny through synthesis of multi-gene phylogenetics and phylogenomics.</title>
        <authorList>
            <person name="Vandepol N."/>
            <person name="Liber J."/>
            <person name="Desiro A."/>
            <person name="Na H."/>
            <person name="Kennedy M."/>
            <person name="Barry K."/>
            <person name="Grigoriev I.V."/>
            <person name="Miller A.N."/>
            <person name="O'Donnell K."/>
            <person name="Stajich J.E."/>
            <person name="Bonito G."/>
        </authorList>
    </citation>
    <scope>NUCLEOTIDE SEQUENCE</scope>
    <source>
        <strain evidence="2">REB-010B</strain>
    </source>
</reference>